<dbReference type="Proteomes" id="UP001196068">
    <property type="component" value="Unassembled WGS sequence"/>
</dbReference>
<dbReference type="InterPro" id="IPR011256">
    <property type="entry name" value="Reg_factor_effector_dom_sf"/>
</dbReference>
<keyword evidence="2" id="KW-1185">Reference proteome</keyword>
<dbReference type="EMBL" id="JAAEDH010000012">
    <property type="protein sequence ID" value="MBR0655728.1"/>
    <property type="molecule type" value="Genomic_DNA"/>
</dbReference>
<sequence length="207" mass="22390">MLQKLAAGVSAVVLGACSVVGVRSGTEEPAFESLARFGDIEIRRYAPRLAAETMVEADETASRNEGFNRLARYIFGGNSGEQRIAMTAPVAQEPTRIAMTAPVAQLPQAGGGFRIRFFLPAALRTPPVPLDDRVRIVTVPAETVAVLRYAGSTGPEAVAAARRRLFAELPATRWRVAGEPFSWFYDPPWTLPPLRRNEIAVAVQAAD</sequence>
<dbReference type="InterPro" id="IPR006917">
    <property type="entry name" value="SOUL_heme-bd"/>
</dbReference>
<protein>
    <submittedName>
        <fullName evidence="1">Heme-binding protein</fullName>
    </submittedName>
</protein>
<dbReference type="PROSITE" id="PS51257">
    <property type="entry name" value="PROKAR_LIPOPROTEIN"/>
    <property type="match status" value="1"/>
</dbReference>
<accession>A0AAF1K2R8</accession>
<proteinExistence type="predicted"/>
<evidence type="ECO:0000313" key="2">
    <source>
        <dbReference type="Proteomes" id="UP001196068"/>
    </source>
</evidence>
<comment type="caution">
    <text evidence="1">The sequence shown here is derived from an EMBL/GenBank/DDBJ whole genome shotgun (WGS) entry which is preliminary data.</text>
</comment>
<name>A0AAF1K2R8_9PROT</name>
<dbReference type="Pfam" id="PF04832">
    <property type="entry name" value="SOUL"/>
    <property type="match status" value="1"/>
</dbReference>
<dbReference type="Gene3D" id="3.20.80.10">
    <property type="entry name" value="Regulatory factor, effector binding domain"/>
    <property type="match status" value="1"/>
</dbReference>
<organism evidence="1 2">
    <name type="scientific">Plastoroseomonas arctica</name>
    <dbReference type="NCBI Taxonomy" id="1509237"/>
    <lineage>
        <taxon>Bacteria</taxon>
        <taxon>Pseudomonadati</taxon>
        <taxon>Pseudomonadota</taxon>
        <taxon>Alphaproteobacteria</taxon>
        <taxon>Acetobacterales</taxon>
        <taxon>Acetobacteraceae</taxon>
        <taxon>Plastoroseomonas</taxon>
    </lineage>
</organism>
<dbReference type="PANTHER" id="PTHR11220">
    <property type="entry name" value="HEME-BINDING PROTEIN-RELATED"/>
    <property type="match status" value="1"/>
</dbReference>
<dbReference type="SUPFAM" id="SSF55136">
    <property type="entry name" value="Probable bacterial effector-binding domain"/>
    <property type="match status" value="1"/>
</dbReference>
<reference evidence="1" key="1">
    <citation type="submission" date="2020-01" db="EMBL/GenBank/DDBJ databases">
        <authorList>
            <person name="Rat A."/>
        </authorList>
    </citation>
    <scope>NUCLEOTIDE SEQUENCE</scope>
    <source>
        <strain evidence="1">LMG 28251</strain>
    </source>
</reference>
<reference evidence="1" key="2">
    <citation type="journal article" date="2021" name="Syst. Appl. Microbiol.">
        <title>Roseomonas hellenica sp. nov., isolated from roots of wild-growing Alkanna tinctoria.</title>
        <authorList>
            <person name="Rat A."/>
            <person name="Naranjo H.D."/>
            <person name="Lebbe L."/>
            <person name="Cnockaert M."/>
            <person name="Krigas N."/>
            <person name="Grigoriadou K."/>
            <person name="Maloupa E."/>
            <person name="Willems A."/>
        </authorList>
    </citation>
    <scope>NUCLEOTIDE SEQUENCE</scope>
    <source>
        <strain evidence="1">LMG 28251</strain>
    </source>
</reference>
<gene>
    <name evidence="1" type="ORF">GXW79_11640</name>
</gene>
<dbReference type="PANTHER" id="PTHR11220:SF1">
    <property type="entry name" value="HEME-BINDING PROTEIN 2"/>
    <property type="match status" value="1"/>
</dbReference>
<dbReference type="AlphaFoldDB" id="A0AAF1K2R8"/>
<evidence type="ECO:0000313" key="1">
    <source>
        <dbReference type="EMBL" id="MBR0655728.1"/>
    </source>
</evidence>
<dbReference type="RefSeq" id="WP_246503942.1">
    <property type="nucleotide sequence ID" value="NZ_JAAEDH010000012.1"/>
</dbReference>